<evidence type="ECO:0000313" key="6">
    <source>
        <dbReference type="Proteomes" id="UP001597459"/>
    </source>
</evidence>
<name>A0ABW5NCY3_9FLAO</name>
<sequence length="410" mass="44685">MKLRIVLGIMIAAIAITCVNCNDDDDKGNNTSKVTKKQVIENYVNIVHQSYKDSYDKAVVMQTAINAFIAAPSEAGFEAAKKAWLDAREPYGQTEVYRESNGPIDTKESASEPWGLDIEGQINAWPLDEGYIDYVLAGTESYAGDYSGGIIADPAITINEALLIDKNEAQNDKSISTGWHAVEFLLWGQDNTKPADKKAGLRTYTDYTTAAHADRRKEFLQVSTDLLVKDLKSLVDTWAANGAYRKVFLALNEDVALKQVIKGSFFISGEELSSERMIAPLNSEEGIDNSGQEDEHSCFSDNTHRDIYNNALGVQNVIFGQYGSIKGASFYDLVNQTDADAAQKLKVAAADAISKINAIATNDKPFDLLIIEENFTDTPKGVVTLAIDALKEQANQISAAASSIGINVVN</sequence>
<evidence type="ECO:0000256" key="3">
    <source>
        <dbReference type="SAM" id="SignalP"/>
    </source>
</evidence>
<keyword evidence="6" id="KW-1185">Reference proteome</keyword>
<accession>A0ABW5NCY3</accession>
<dbReference type="Proteomes" id="UP001597459">
    <property type="component" value="Unassembled WGS sequence"/>
</dbReference>
<feature type="signal peptide" evidence="3">
    <location>
        <begin position="1"/>
        <end position="21"/>
    </location>
</feature>
<evidence type="ECO:0000256" key="1">
    <source>
        <dbReference type="ARBA" id="ARBA00004196"/>
    </source>
</evidence>
<feature type="chain" id="PRO_5045458743" evidence="3">
    <location>
        <begin position="22"/>
        <end position="410"/>
    </location>
</feature>
<dbReference type="RefSeq" id="WP_378254187.1">
    <property type="nucleotide sequence ID" value="NZ_JBHSJV010000001.1"/>
</dbReference>
<keyword evidence="2 3" id="KW-0732">Signal</keyword>
<proteinExistence type="predicted"/>
<dbReference type="Gene3D" id="1.20.1420.20">
    <property type="entry name" value="M75 peptidase, HXXE motif"/>
    <property type="match status" value="1"/>
</dbReference>
<reference evidence="6" key="1">
    <citation type="journal article" date="2019" name="Int. J. Syst. Evol. Microbiol.">
        <title>The Global Catalogue of Microorganisms (GCM) 10K type strain sequencing project: providing services to taxonomists for standard genome sequencing and annotation.</title>
        <authorList>
            <consortium name="The Broad Institute Genomics Platform"/>
            <consortium name="The Broad Institute Genome Sequencing Center for Infectious Disease"/>
            <person name="Wu L."/>
            <person name="Ma J."/>
        </authorList>
    </citation>
    <scope>NUCLEOTIDE SEQUENCE [LARGE SCALE GENOMIC DNA]</scope>
    <source>
        <strain evidence="6">KCTC 42423</strain>
    </source>
</reference>
<evidence type="ECO:0000259" key="4">
    <source>
        <dbReference type="Pfam" id="PF09375"/>
    </source>
</evidence>
<feature type="domain" description="Imelysin-like" evidence="4">
    <location>
        <begin position="48"/>
        <end position="396"/>
    </location>
</feature>
<evidence type="ECO:0000256" key="2">
    <source>
        <dbReference type="ARBA" id="ARBA00022729"/>
    </source>
</evidence>
<dbReference type="InterPro" id="IPR018976">
    <property type="entry name" value="Imelysin-like"/>
</dbReference>
<evidence type="ECO:0000313" key="5">
    <source>
        <dbReference type="EMBL" id="MFD2593407.1"/>
    </source>
</evidence>
<comment type="subcellular location">
    <subcellularLocation>
        <location evidence="1">Cell envelope</location>
    </subcellularLocation>
</comment>
<gene>
    <name evidence="5" type="ORF">ACFSTE_21400</name>
</gene>
<protein>
    <submittedName>
        <fullName evidence="5">Imelysin family protein</fullName>
    </submittedName>
</protein>
<organism evidence="5 6">
    <name type="scientific">Aquimarina hainanensis</name>
    <dbReference type="NCBI Taxonomy" id="1578017"/>
    <lineage>
        <taxon>Bacteria</taxon>
        <taxon>Pseudomonadati</taxon>
        <taxon>Bacteroidota</taxon>
        <taxon>Flavobacteriia</taxon>
        <taxon>Flavobacteriales</taxon>
        <taxon>Flavobacteriaceae</taxon>
        <taxon>Aquimarina</taxon>
    </lineage>
</organism>
<dbReference type="CDD" id="cd14657">
    <property type="entry name" value="Imelysin_IrpA-like"/>
    <property type="match status" value="1"/>
</dbReference>
<dbReference type="InterPro" id="IPR038352">
    <property type="entry name" value="Imelysin_sf"/>
</dbReference>
<comment type="caution">
    <text evidence="5">The sequence shown here is derived from an EMBL/GenBank/DDBJ whole genome shotgun (WGS) entry which is preliminary data.</text>
</comment>
<dbReference type="Pfam" id="PF09375">
    <property type="entry name" value="Peptidase_M75"/>
    <property type="match status" value="1"/>
</dbReference>
<dbReference type="EMBL" id="JBHULX010000048">
    <property type="protein sequence ID" value="MFD2593407.1"/>
    <property type="molecule type" value="Genomic_DNA"/>
</dbReference>